<dbReference type="PRINTS" id="PR00081">
    <property type="entry name" value="GDHRDH"/>
</dbReference>
<dbReference type="Proteomes" id="UP000024635">
    <property type="component" value="Unassembled WGS sequence"/>
</dbReference>
<dbReference type="SUPFAM" id="SSF51735">
    <property type="entry name" value="NAD(P)-binding Rossmann-fold domains"/>
    <property type="match status" value="1"/>
</dbReference>
<dbReference type="PRINTS" id="PR00080">
    <property type="entry name" value="SDRFAMILY"/>
</dbReference>
<proteinExistence type="predicted"/>
<dbReference type="InterPro" id="IPR002347">
    <property type="entry name" value="SDR_fam"/>
</dbReference>
<dbReference type="AlphaFoldDB" id="A0A016UL58"/>
<keyword evidence="1" id="KW-0560">Oxidoreductase</keyword>
<feature type="transmembrane region" description="Helical" evidence="2">
    <location>
        <begin position="38"/>
        <end position="60"/>
    </location>
</feature>
<dbReference type="EMBL" id="JARK01001372">
    <property type="protein sequence ID" value="EYC15557.1"/>
    <property type="molecule type" value="Genomic_DNA"/>
</dbReference>
<accession>A0A016UL58</accession>
<dbReference type="Gene3D" id="3.40.50.720">
    <property type="entry name" value="NAD(P)-binding Rossmann-like Domain"/>
    <property type="match status" value="1"/>
</dbReference>
<evidence type="ECO:0008006" key="5">
    <source>
        <dbReference type="Google" id="ProtNLM"/>
    </source>
</evidence>
<comment type="caution">
    <text evidence="3">The sequence shown here is derived from an EMBL/GenBank/DDBJ whole genome shotgun (WGS) entry which is preliminary data.</text>
</comment>
<dbReference type="STRING" id="53326.A0A016UL58"/>
<evidence type="ECO:0000256" key="2">
    <source>
        <dbReference type="SAM" id="Phobius"/>
    </source>
</evidence>
<dbReference type="InterPro" id="IPR036291">
    <property type="entry name" value="NAD(P)-bd_dom_sf"/>
</dbReference>
<dbReference type="OrthoDB" id="47007at2759"/>
<dbReference type="PROSITE" id="PS00061">
    <property type="entry name" value="ADH_SHORT"/>
    <property type="match status" value="1"/>
</dbReference>
<organism evidence="3 4">
    <name type="scientific">Ancylostoma ceylanicum</name>
    <dbReference type="NCBI Taxonomy" id="53326"/>
    <lineage>
        <taxon>Eukaryota</taxon>
        <taxon>Metazoa</taxon>
        <taxon>Ecdysozoa</taxon>
        <taxon>Nematoda</taxon>
        <taxon>Chromadorea</taxon>
        <taxon>Rhabditida</taxon>
        <taxon>Rhabditina</taxon>
        <taxon>Rhabditomorpha</taxon>
        <taxon>Strongyloidea</taxon>
        <taxon>Ancylostomatidae</taxon>
        <taxon>Ancylostomatinae</taxon>
        <taxon>Ancylostoma</taxon>
    </lineage>
</organism>
<dbReference type="GO" id="GO:0016491">
    <property type="term" value="F:oxidoreductase activity"/>
    <property type="evidence" value="ECO:0007669"/>
    <property type="project" value="UniProtKB-KW"/>
</dbReference>
<gene>
    <name evidence="3" type="primary">Acey_s0036.g3210</name>
    <name evidence="3" type="ORF">Y032_0036g3210</name>
</gene>
<protein>
    <recommendedName>
        <fullName evidence="5">3-oxoacyl-[acyl-carrier-protein] reductase domain protein</fullName>
    </recommendedName>
</protein>
<keyword evidence="2" id="KW-1133">Transmembrane helix</keyword>
<keyword evidence="4" id="KW-1185">Reference proteome</keyword>
<keyword evidence="2" id="KW-0472">Membrane</keyword>
<evidence type="ECO:0000256" key="1">
    <source>
        <dbReference type="ARBA" id="ARBA00023002"/>
    </source>
</evidence>
<sequence length="208" mass="22606">MRPEKVCSCSLESASVTRSAITAAAWCRLGDQLVTLPLQVLVLMFVLSFLSFCVLHLVTLARPHLIKSKGEIVNVSSILALNFGNVQTPYYAIAKAGLDQLTRSLAIDLIEHGVRVNGVSPGIVKTNFMEKSGLTKEQADKVYDFFGTQKFSCPRGKYAEPMEIANVIAFVADRRASSFIIGQTIVADGGSSLVMGAYSYDYEKVLTS</sequence>
<dbReference type="InterPro" id="IPR020904">
    <property type="entry name" value="Sc_DH/Rdtase_CS"/>
</dbReference>
<name>A0A016UL58_9BILA</name>
<evidence type="ECO:0000313" key="3">
    <source>
        <dbReference type="EMBL" id="EYC15557.1"/>
    </source>
</evidence>
<evidence type="ECO:0000313" key="4">
    <source>
        <dbReference type="Proteomes" id="UP000024635"/>
    </source>
</evidence>
<keyword evidence="2" id="KW-0812">Transmembrane</keyword>
<reference evidence="4" key="1">
    <citation type="journal article" date="2015" name="Nat. Genet.">
        <title>The genome and transcriptome of the zoonotic hookworm Ancylostoma ceylanicum identify infection-specific gene families.</title>
        <authorList>
            <person name="Schwarz E.M."/>
            <person name="Hu Y."/>
            <person name="Antoshechkin I."/>
            <person name="Miller M.M."/>
            <person name="Sternberg P.W."/>
            <person name="Aroian R.V."/>
        </authorList>
    </citation>
    <scope>NUCLEOTIDE SEQUENCE</scope>
    <source>
        <strain evidence="4">HY135</strain>
    </source>
</reference>
<dbReference type="Pfam" id="PF13561">
    <property type="entry name" value="adh_short_C2"/>
    <property type="match status" value="1"/>
</dbReference>
<dbReference type="PANTHER" id="PTHR44115">
    <property type="entry name" value="PROTEIN CBG09704"/>
    <property type="match status" value="1"/>
</dbReference>
<dbReference type="PANTHER" id="PTHR44115:SF4">
    <property type="entry name" value="OXIDOREDUCTASE"/>
    <property type="match status" value="1"/>
</dbReference>